<keyword evidence="5 17" id="KW-0732">Signal</keyword>
<feature type="domain" description="Gnk2-homologous" evidence="19">
    <location>
        <begin position="37"/>
        <end position="141"/>
    </location>
</feature>
<dbReference type="Gene3D" id="3.30.430.20">
    <property type="entry name" value="Gnk2 domain, C-X8-C-X2-C motif"/>
    <property type="match status" value="4"/>
</dbReference>
<dbReference type="EMBL" id="JARPOI010000011">
    <property type="protein sequence ID" value="KAJ9169019.1"/>
    <property type="molecule type" value="Genomic_DNA"/>
</dbReference>
<feature type="domain" description="Gnk2-homologous" evidence="19">
    <location>
        <begin position="147"/>
        <end position="253"/>
    </location>
</feature>
<evidence type="ECO:0000256" key="6">
    <source>
        <dbReference type="ARBA" id="ARBA00022737"/>
    </source>
</evidence>
<dbReference type="InterPro" id="IPR008271">
    <property type="entry name" value="Ser/Thr_kinase_AS"/>
</dbReference>
<dbReference type="CDD" id="cd23509">
    <property type="entry name" value="Gnk2-like"/>
    <property type="match status" value="4"/>
</dbReference>
<dbReference type="SUPFAM" id="SSF56112">
    <property type="entry name" value="Protein kinase-like (PK-like)"/>
    <property type="match status" value="2"/>
</dbReference>
<evidence type="ECO:0000256" key="4">
    <source>
        <dbReference type="ARBA" id="ARBA00022692"/>
    </source>
</evidence>
<name>A0ABQ9LM11_HEVBR</name>
<evidence type="ECO:0000256" key="1">
    <source>
        <dbReference type="ARBA" id="ARBA00004167"/>
    </source>
</evidence>
<keyword evidence="11 16" id="KW-0472">Membrane</keyword>
<keyword evidence="2" id="KW-0723">Serine/threonine-protein kinase</keyword>
<comment type="subcellular location">
    <subcellularLocation>
        <location evidence="1">Membrane</location>
        <topology evidence="1">Single-pass membrane protein</topology>
    </subcellularLocation>
</comment>
<evidence type="ECO:0000256" key="12">
    <source>
        <dbReference type="ARBA" id="ARBA00023170"/>
    </source>
</evidence>
<feature type="chain" id="PRO_5045515170" description="Cysteine-rich receptor-like protein kinase" evidence="17">
    <location>
        <begin position="26"/>
        <end position="1309"/>
    </location>
</feature>
<dbReference type="CDD" id="cd14066">
    <property type="entry name" value="STKc_IRAK"/>
    <property type="match status" value="2"/>
</dbReference>
<protein>
    <recommendedName>
        <fullName evidence="22">Cysteine-rich receptor-like protein kinase</fullName>
    </recommendedName>
</protein>
<gene>
    <name evidence="20" type="ORF">P3X46_020489</name>
</gene>
<keyword evidence="7 14" id="KW-0547">Nucleotide-binding</keyword>
<feature type="domain" description="Gnk2-homologous" evidence="19">
    <location>
        <begin position="677"/>
        <end position="783"/>
    </location>
</feature>
<feature type="domain" description="Protein kinase" evidence="18">
    <location>
        <begin position="993"/>
        <end position="1279"/>
    </location>
</feature>
<dbReference type="InterPro" id="IPR038408">
    <property type="entry name" value="GNK2_sf"/>
</dbReference>
<keyword evidence="21" id="KW-1185">Reference proteome</keyword>
<evidence type="ECO:0000256" key="13">
    <source>
        <dbReference type="ARBA" id="ARBA00023180"/>
    </source>
</evidence>
<keyword evidence="4 16" id="KW-0812">Transmembrane</keyword>
<feature type="transmembrane region" description="Helical" evidence="16">
    <location>
        <begin position="917"/>
        <end position="940"/>
    </location>
</feature>
<evidence type="ECO:0000259" key="18">
    <source>
        <dbReference type="PROSITE" id="PS50011"/>
    </source>
</evidence>
<keyword evidence="8" id="KW-0418">Kinase</keyword>
<reference evidence="20" key="1">
    <citation type="journal article" date="2023" name="Plant Biotechnol. J.">
        <title>Chromosome-level wild Hevea brasiliensis genome provides new tools for genomic-assisted breeding and valuable loci to elevate rubber yield.</title>
        <authorList>
            <person name="Cheng H."/>
            <person name="Song X."/>
            <person name="Hu Y."/>
            <person name="Wu T."/>
            <person name="Yang Q."/>
            <person name="An Z."/>
            <person name="Feng S."/>
            <person name="Deng Z."/>
            <person name="Wu W."/>
            <person name="Zeng X."/>
            <person name="Tu M."/>
            <person name="Wang X."/>
            <person name="Huang H."/>
        </authorList>
    </citation>
    <scope>NUCLEOTIDE SEQUENCE</scope>
    <source>
        <strain evidence="20">MT/VB/25A 57/8</strain>
    </source>
</reference>
<evidence type="ECO:0000256" key="3">
    <source>
        <dbReference type="ARBA" id="ARBA00022679"/>
    </source>
</evidence>
<dbReference type="Proteomes" id="UP001174677">
    <property type="component" value="Chromosome 11"/>
</dbReference>
<evidence type="ECO:0000256" key="14">
    <source>
        <dbReference type="PROSITE-ProRule" id="PRU10141"/>
    </source>
</evidence>
<dbReference type="PANTHER" id="PTHR27002">
    <property type="entry name" value="RECEPTOR-LIKE SERINE/THREONINE-PROTEIN KINASE SD1-8"/>
    <property type="match status" value="1"/>
</dbReference>
<evidence type="ECO:0000256" key="16">
    <source>
        <dbReference type="SAM" id="Phobius"/>
    </source>
</evidence>
<feature type="domain" description="Gnk2-homologous" evidence="19">
    <location>
        <begin position="789"/>
        <end position="897"/>
    </location>
</feature>
<evidence type="ECO:0000259" key="19">
    <source>
        <dbReference type="PROSITE" id="PS51473"/>
    </source>
</evidence>
<dbReference type="InterPro" id="IPR001245">
    <property type="entry name" value="Ser-Thr/Tyr_kinase_cat_dom"/>
</dbReference>
<feature type="binding site" evidence="14">
    <location>
        <position position="371"/>
    </location>
    <ligand>
        <name>ATP</name>
        <dbReference type="ChEBI" id="CHEBI:30616"/>
    </ligand>
</feature>
<feature type="binding site" evidence="14">
    <location>
        <position position="1021"/>
    </location>
    <ligand>
        <name>ATP</name>
        <dbReference type="ChEBI" id="CHEBI:30616"/>
    </ligand>
</feature>
<accession>A0ABQ9LM11</accession>
<dbReference type="Gene3D" id="3.30.200.20">
    <property type="entry name" value="Phosphorylase Kinase, domain 1"/>
    <property type="match status" value="2"/>
</dbReference>
<evidence type="ECO:0000256" key="17">
    <source>
        <dbReference type="SAM" id="SignalP"/>
    </source>
</evidence>
<keyword evidence="10 16" id="KW-1133">Transmembrane helix</keyword>
<evidence type="ECO:0000256" key="8">
    <source>
        <dbReference type="ARBA" id="ARBA00022777"/>
    </source>
</evidence>
<dbReference type="Pfam" id="PF01657">
    <property type="entry name" value="Stress-antifung"/>
    <property type="match status" value="4"/>
</dbReference>
<keyword evidence="3" id="KW-0808">Transferase</keyword>
<feature type="transmembrane region" description="Helical" evidence="16">
    <location>
        <begin position="648"/>
        <end position="668"/>
    </location>
</feature>
<dbReference type="SMART" id="SM00220">
    <property type="entry name" value="S_TKc"/>
    <property type="match status" value="2"/>
</dbReference>
<proteinExistence type="predicted"/>
<sequence length="1309" mass="146245">MAIGSLRLPFLFSCFFSLFIVVSSARPGLPSSSRPGDNPFYDCSDIGNYTTNSTYQTNLRTLLSILPSQPNQENFRFCNLSFGQVPDKVNVIAFCRGDIAADTCRSCVRSSAHNISEICPQKKEAFAYLDDCQLRYSNRTIFGVVENEPNVCYTNPEFVSSSDGIQFKSEVERLLKRLRIRAASVDSKFATGKAIVNSQTIYALTQCSPGLSMQQCDDCLVTAIGEIQNCCLGNVGGSVVRPSCNFRFDPYMFYTPTADTLPPESSPQPVSPPPREGKDDKKSANFTIIIVISVVITTTLIISCSIFLRARKQRGKPNIVDEIRLAESLQFDLGIIRIATDDFSDVNKLGQGGFGVVYKGRLFSGQDIAVKRLSRDSGQGNSEFENEILLVAKLQHRNLVRLLGFCLEGNERLLIYEFVPNGSLDHFIFDPIKRTQFNWETRYEIIRGIARGILYLHEDSQLRIIHRDLKASNILLDEEMNPKISDFGMARLFAMDQTQGETSTIVGTYGYMAPEYAMHGHFSIKSDVFSFGVLVLEITSGRKNVCFRNGKQVENLMSFAWRNWEEGTIANLIDPYLKDGSASKIQRLIHIGLLCIQKDITQRPTMASVIIMLNSSSCHLQMPSPPAYLAPTTTDSNMAMKINWMGKMFPFNVFVTLVLILSFILDLFNLPGVGGIVRLYSYCKNGTSFTPNGIYQQNLNSLLFFLSSNATQEKGFYYTTAGQDPSNMAYGLFLCRGDIVLLKGVCQECVLAASKDIVQYCPKEKVSIIWYDECMLRYSNESFFSQVGEDPAYAQWNPEPPVNESERLTELATTTMRDVAARAANDRSGKRFGTEEVNFTSSQTVYTLVQCTQDLSVADCSKCLREAIGALPYCCYGRKGGRIIYPSCNARYELYPFYRVEDIQAPPPSTTGDNRKMILLVVGIPTVLIAILVGSGLVYLQRKRGKEQEKGKDLPELLQDLASPSMTEEGNLPNSVELPVMDLTTIREATDNFSDSNKLGRGGFGTVYKGVLADGKEIAVKRLSKKSFHGLLELKNEIILIAKLQHRNLVRLLGCTIEGEEKLLIYEFMPNKSLDFFLFDSSKRMQLDWQRRLSIINGIARGLLYLHEDSRLRVIHRDLKAGNILLDSEMNPKISDFGMARIFGGKQSEANTNTVVGTYGYMAPEYAMRGLLSLKSDIFSFGVLLLEIISGKKNSGFFSNNGESLLIFAWNLWFENQGLELMDPLLVNSCVEAEVLKCIQIGLLCVQDDPADRPTMSSVVLMLGNDTMTLPQPTKHTFSVKTVVESKESSSNYEAFSVNEMTVSDMLPR</sequence>
<dbReference type="PROSITE" id="PS50011">
    <property type="entry name" value="PROTEIN_KINASE_DOM"/>
    <property type="match status" value="2"/>
</dbReference>
<keyword evidence="12" id="KW-0675">Receptor</keyword>
<evidence type="ECO:0000256" key="11">
    <source>
        <dbReference type="ARBA" id="ARBA00023136"/>
    </source>
</evidence>
<dbReference type="InterPro" id="IPR017441">
    <property type="entry name" value="Protein_kinase_ATP_BS"/>
</dbReference>
<dbReference type="PROSITE" id="PS00108">
    <property type="entry name" value="PROTEIN_KINASE_ST"/>
    <property type="match status" value="2"/>
</dbReference>
<dbReference type="InterPro" id="IPR002902">
    <property type="entry name" value="GNK2"/>
</dbReference>
<feature type="signal peptide" evidence="17">
    <location>
        <begin position="1"/>
        <end position="25"/>
    </location>
</feature>
<dbReference type="PROSITE" id="PS51473">
    <property type="entry name" value="GNK2"/>
    <property type="match status" value="4"/>
</dbReference>
<feature type="region of interest" description="Disordered" evidence="15">
    <location>
        <begin position="257"/>
        <end position="281"/>
    </location>
</feature>
<dbReference type="PANTHER" id="PTHR27002:SF814">
    <property type="entry name" value="CYSTEINE-RICH RECEPTOR-LIKE PROTEIN KINASE 10"/>
    <property type="match status" value="1"/>
</dbReference>
<keyword evidence="6" id="KW-0677">Repeat</keyword>
<feature type="domain" description="Protein kinase" evidence="18">
    <location>
        <begin position="343"/>
        <end position="622"/>
    </location>
</feature>
<comment type="caution">
    <text evidence="20">The sequence shown here is derived from an EMBL/GenBank/DDBJ whole genome shotgun (WGS) entry which is preliminary data.</text>
</comment>
<dbReference type="InterPro" id="IPR011009">
    <property type="entry name" value="Kinase-like_dom_sf"/>
</dbReference>
<evidence type="ECO:0000313" key="20">
    <source>
        <dbReference type="EMBL" id="KAJ9169019.1"/>
    </source>
</evidence>
<evidence type="ECO:0000256" key="7">
    <source>
        <dbReference type="ARBA" id="ARBA00022741"/>
    </source>
</evidence>
<keyword evidence="13" id="KW-0325">Glycoprotein</keyword>
<evidence type="ECO:0000256" key="5">
    <source>
        <dbReference type="ARBA" id="ARBA00022729"/>
    </source>
</evidence>
<feature type="compositionally biased region" description="Pro residues" evidence="15">
    <location>
        <begin position="264"/>
        <end position="274"/>
    </location>
</feature>
<dbReference type="InterPro" id="IPR000719">
    <property type="entry name" value="Prot_kinase_dom"/>
</dbReference>
<dbReference type="PROSITE" id="PS00107">
    <property type="entry name" value="PROTEIN_KINASE_ATP"/>
    <property type="match status" value="2"/>
</dbReference>
<feature type="transmembrane region" description="Helical" evidence="16">
    <location>
        <begin position="286"/>
        <end position="308"/>
    </location>
</feature>
<keyword evidence="9 14" id="KW-0067">ATP-binding</keyword>
<evidence type="ECO:0000256" key="2">
    <source>
        <dbReference type="ARBA" id="ARBA00022527"/>
    </source>
</evidence>
<evidence type="ECO:0000313" key="21">
    <source>
        <dbReference type="Proteomes" id="UP001174677"/>
    </source>
</evidence>
<evidence type="ECO:0000256" key="10">
    <source>
        <dbReference type="ARBA" id="ARBA00022989"/>
    </source>
</evidence>
<evidence type="ECO:0000256" key="15">
    <source>
        <dbReference type="SAM" id="MobiDB-lite"/>
    </source>
</evidence>
<evidence type="ECO:0000256" key="9">
    <source>
        <dbReference type="ARBA" id="ARBA00022840"/>
    </source>
</evidence>
<dbReference type="Gene3D" id="1.10.510.10">
    <property type="entry name" value="Transferase(Phosphotransferase) domain 1"/>
    <property type="match status" value="2"/>
</dbReference>
<dbReference type="Pfam" id="PF07714">
    <property type="entry name" value="PK_Tyr_Ser-Thr"/>
    <property type="match status" value="2"/>
</dbReference>
<evidence type="ECO:0008006" key="22">
    <source>
        <dbReference type="Google" id="ProtNLM"/>
    </source>
</evidence>
<organism evidence="20 21">
    <name type="scientific">Hevea brasiliensis</name>
    <name type="common">Para rubber tree</name>
    <name type="synonym">Siphonia brasiliensis</name>
    <dbReference type="NCBI Taxonomy" id="3981"/>
    <lineage>
        <taxon>Eukaryota</taxon>
        <taxon>Viridiplantae</taxon>
        <taxon>Streptophyta</taxon>
        <taxon>Embryophyta</taxon>
        <taxon>Tracheophyta</taxon>
        <taxon>Spermatophyta</taxon>
        <taxon>Magnoliopsida</taxon>
        <taxon>eudicotyledons</taxon>
        <taxon>Gunneridae</taxon>
        <taxon>Pentapetalae</taxon>
        <taxon>rosids</taxon>
        <taxon>fabids</taxon>
        <taxon>Malpighiales</taxon>
        <taxon>Euphorbiaceae</taxon>
        <taxon>Crotonoideae</taxon>
        <taxon>Micrandreae</taxon>
        <taxon>Hevea</taxon>
    </lineage>
</organism>